<keyword evidence="14" id="KW-1185">Reference proteome</keyword>
<dbReference type="EMBL" id="AAQH01000009">
    <property type="protein sequence ID" value="EAT12134.1"/>
    <property type="molecule type" value="Genomic_DNA"/>
</dbReference>
<comment type="cofactor">
    <cofactor evidence="1 10">
        <name>Mg(2+)</name>
        <dbReference type="ChEBI" id="CHEBI:18420"/>
    </cofactor>
</comment>
<evidence type="ECO:0000256" key="12">
    <source>
        <dbReference type="PROSITE-ProRule" id="PRU10112"/>
    </source>
</evidence>
<comment type="function">
    <text evidence="2 10">Forms oxaloacetate, a four-carbon dicarboxylic acid source for the tricarboxylic acid cycle.</text>
</comment>
<evidence type="ECO:0000256" key="3">
    <source>
        <dbReference type="ARBA" id="ARBA00008346"/>
    </source>
</evidence>
<dbReference type="PANTHER" id="PTHR30523:SF6">
    <property type="entry name" value="PHOSPHOENOLPYRUVATE CARBOXYLASE"/>
    <property type="match status" value="1"/>
</dbReference>
<evidence type="ECO:0000256" key="10">
    <source>
        <dbReference type="HAMAP-Rule" id="MF_00595"/>
    </source>
</evidence>
<dbReference type="PROSITE" id="PS00781">
    <property type="entry name" value="PEPCASE_1"/>
    <property type="match status" value="1"/>
</dbReference>
<dbReference type="GO" id="GO:0000287">
    <property type="term" value="F:magnesium ion binding"/>
    <property type="evidence" value="ECO:0007669"/>
    <property type="project" value="UniProtKB-UniRule"/>
</dbReference>
<protein>
    <recommendedName>
        <fullName evidence="5 10">Phosphoenolpyruvate carboxylase</fullName>
        <shortName evidence="10">PEPC</shortName>
        <shortName evidence="10">PEPCase</shortName>
        <ecNumber evidence="4 10">4.1.1.31</ecNumber>
    </recommendedName>
</protein>
<dbReference type="InterPro" id="IPR015813">
    <property type="entry name" value="Pyrv/PenolPyrv_kinase-like_dom"/>
</dbReference>
<evidence type="ECO:0000256" key="6">
    <source>
        <dbReference type="ARBA" id="ARBA00022842"/>
    </source>
</evidence>
<evidence type="ECO:0000256" key="4">
    <source>
        <dbReference type="ARBA" id="ARBA00012305"/>
    </source>
</evidence>
<evidence type="ECO:0000256" key="9">
    <source>
        <dbReference type="ARBA" id="ARBA00048995"/>
    </source>
</evidence>
<comment type="caution">
    <text evidence="13">The sequence shown here is derived from an EMBL/GenBank/DDBJ whole genome shotgun (WGS) entry which is preliminary data.</text>
</comment>
<evidence type="ECO:0000256" key="8">
    <source>
        <dbReference type="ARBA" id="ARBA00023300"/>
    </source>
</evidence>
<reference evidence="13 14" key="1">
    <citation type="submission" date="2006-03" db="EMBL/GenBank/DDBJ databases">
        <authorList>
            <person name="Pinhassi J."/>
            <person name="Pedros-Alio C."/>
            <person name="Ferriera S."/>
            <person name="Johnson J."/>
            <person name="Kravitz S."/>
            <person name="Halpern A."/>
            <person name="Remington K."/>
            <person name="Beeson K."/>
            <person name="Tran B."/>
            <person name="Rogers Y.-H."/>
            <person name="Friedman R."/>
            <person name="Venter J.C."/>
        </authorList>
    </citation>
    <scope>NUCLEOTIDE SEQUENCE [LARGE SCALE GENOMIC DNA]</scope>
    <source>
        <strain evidence="13 14">RED65</strain>
    </source>
</reference>
<dbReference type="PRINTS" id="PR00150">
    <property type="entry name" value="PEPCARBXLASE"/>
</dbReference>
<dbReference type="NCBIfam" id="NF000584">
    <property type="entry name" value="PRK00009.1"/>
    <property type="match status" value="1"/>
</dbReference>
<dbReference type="GO" id="GO:0008964">
    <property type="term" value="F:phosphoenolpyruvate carboxylase activity"/>
    <property type="evidence" value="ECO:0007669"/>
    <property type="project" value="UniProtKB-UniRule"/>
</dbReference>
<dbReference type="Pfam" id="PF00311">
    <property type="entry name" value="PEPcase"/>
    <property type="match status" value="1"/>
</dbReference>
<dbReference type="AlphaFoldDB" id="Q1N1Z7"/>
<dbReference type="RefSeq" id="WP_007016230.1">
    <property type="nucleotide sequence ID" value="NZ_AAQH01000009.1"/>
</dbReference>
<dbReference type="EC" id="4.1.1.31" evidence="4 10"/>
<dbReference type="HOGENOM" id="CLU_006557_2_0_6"/>
<keyword evidence="13" id="KW-0670">Pyruvate</keyword>
<evidence type="ECO:0000256" key="11">
    <source>
        <dbReference type="PROSITE-ProRule" id="PRU10111"/>
    </source>
</evidence>
<evidence type="ECO:0000313" key="14">
    <source>
        <dbReference type="Proteomes" id="UP000004263"/>
    </source>
</evidence>
<evidence type="ECO:0000256" key="5">
    <source>
        <dbReference type="ARBA" id="ARBA00022419"/>
    </source>
</evidence>
<dbReference type="InterPro" id="IPR021135">
    <property type="entry name" value="PEP_COase"/>
</dbReference>
<evidence type="ECO:0000313" key="13">
    <source>
        <dbReference type="EMBL" id="EAT12134.1"/>
    </source>
</evidence>
<dbReference type="InterPro" id="IPR022805">
    <property type="entry name" value="PEP_COase_bac/pln-type"/>
</dbReference>
<feature type="active site" evidence="10 11">
    <location>
        <position position="142"/>
    </location>
</feature>
<sequence length="877" mass="99782">MNTLDDALKENVRLLGNLLGDVIEQDLGPNFIDKIVTIRTLAKTARANSTQDDEHFGDELIQYLNNLPDDEVIPITRAFNQFLNLANIAEQYHDVVRRRRQDEHDMLHNLDEVLDELKQSNSSTDLTHAIEQMDIQLVLTAHPTEVTRRTLIQKYEHVFNSLNQLDTQPYEVERHQILNRLKQIITQIWYTDEIRHQRPTPEDEAKWGFAVIEGSLWQAIPNFYRQLDELLLSKDLDPLSLDIAPIRIHSWMGGDRDGNPNVTAKVTQNVVWLGRWMAADLYLRDIHTLGSELSMQQCSESLRKKVGDANEPYRALLHELREQLKQTRAYAKMRLEGKKATRQGIFSANDLFSTLKHCYDSLIECNMPLVANGTLLDTLRRVKAFGMTLCPLDVRQESGRHAQVFSELTEYLEIGDYAQWTEDQKQAFLIAELENKRPLLPPHWQPSAEVQEVLDTARVIAQEDDACFSNYVISMATSPSDVLAVALILKMCGQQSPMPIAPLFETLSDLDGAAQTINRLLSIDWYRAYNGGKQMVMIGYSDSAKDAGQLAASWAQYRAQEELVKVCDEHSTELMLFHGRGGTVGRGGGPSLGAILSQPPGSVRGRIRVTEQGEMIRFKFGHPELAVRSLQLYASAVLKASYQPPLAPSDHWREIMNQISDESVKSYRQIVRENQEFVPYFRAITPEQELGKLALGSRPAKRKASGGVESLRAIPWIFAWMQIRLMLPAWLGSDEALDHYMRSDSGKKELQKMAKEWPFFSTLTDMLEMVLSKTDSNIAHYYERRLTNKEQQGLGRILRQRLQVAITNICQIKQVDELLENAPIIAESMGVRNPYTDPLHFLQAELLKRTREQETENIDHALKVTMAGIAAGMRNTG</sequence>
<dbReference type="GO" id="GO:0006107">
    <property type="term" value="P:oxaloacetate metabolic process"/>
    <property type="evidence" value="ECO:0007669"/>
    <property type="project" value="UniProtKB-UniRule"/>
</dbReference>
<evidence type="ECO:0000256" key="1">
    <source>
        <dbReference type="ARBA" id="ARBA00001946"/>
    </source>
</evidence>
<organism evidence="13 14">
    <name type="scientific">Bermanella marisrubri</name>
    <dbReference type="NCBI Taxonomy" id="207949"/>
    <lineage>
        <taxon>Bacteria</taxon>
        <taxon>Pseudomonadati</taxon>
        <taxon>Pseudomonadota</taxon>
        <taxon>Gammaproteobacteria</taxon>
        <taxon>Oceanospirillales</taxon>
        <taxon>Oceanospirillaceae</taxon>
        <taxon>Bermanella</taxon>
    </lineage>
</organism>
<evidence type="ECO:0000256" key="7">
    <source>
        <dbReference type="ARBA" id="ARBA00023239"/>
    </source>
</evidence>
<gene>
    <name evidence="10" type="primary">ppc</name>
    <name evidence="13" type="ORF">RED65_03890</name>
</gene>
<name>Q1N1Z7_9GAMM</name>
<comment type="catalytic activity">
    <reaction evidence="9 10">
        <text>oxaloacetate + phosphate = phosphoenolpyruvate + hydrogencarbonate</text>
        <dbReference type="Rhea" id="RHEA:28370"/>
        <dbReference type="ChEBI" id="CHEBI:16452"/>
        <dbReference type="ChEBI" id="CHEBI:17544"/>
        <dbReference type="ChEBI" id="CHEBI:43474"/>
        <dbReference type="ChEBI" id="CHEBI:58702"/>
        <dbReference type="EC" id="4.1.1.31"/>
    </reaction>
</comment>
<evidence type="ECO:0000256" key="2">
    <source>
        <dbReference type="ARBA" id="ARBA00003670"/>
    </source>
</evidence>
<dbReference type="Gene3D" id="1.20.1440.90">
    <property type="entry name" value="Phosphoenolpyruvate/pyruvate domain"/>
    <property type="match status" value="1"/>
</dbReference>
<keyword evidence="7 10" id="KW-0456">Lyase</keyword>
<dbReference type="HAMAP" id="MF_00595">
    <property type="entry name" value="PEPcase_type1"/>
    <property type="match status" value="1"/>
</dbReference>
<dbReference type="GO" id="GO:0015977">
    <property type="term" value="P:carbon fixation"/>
    <property type="evidence" value="ECO:0007669"/>
    <property type="project" value="UniProtKB-UniRule"/>
</dbReference>
<accession>Q1N1Z7</accession>
<keyword evidence="6 10" id="KW-0460">Magnesium</keyword>
<dbReference type="InterPro" id="IPR018129">
    <property type="entry name" value="PEP_COase_Lys_AS"/>
</dbReference>
<proteinExistence type="inferred from homology"/>
<dbReference type="GO" id="GO:0005829">
    <property type="term" value="C:cytosol"/>
    <property type="evidence" value="ECO:0007669"/>
    <property type="project" value="TreeGrafter"/>
</dbReference>
<dbReference type="GO" id="GO:0006099">
    <property type="term" value="P:tricarboxylic acid cycle"/>
    <property type="evidence" value="ECO:0007669"/>
    <property type="project" value="InterPro"/>
</dbReference>
<feature type="active site" evidence="10 12">
    <location>
        <position position="545"/>
    </location>
</feature>
<comment type="similarity">
    <text evidence="3 10">Belongs to the PEPCase type 1 family.</text>
</comment>
<dbReference type="SUPFAM" id="SSF51621">
    <property type="entry name" value="Phosphoenolpyruvate/pyruvate domain"/>
    <property type="match status" value="1"/>
</dbReference>
<keyword evidence="8 10" id="KW-0120">Carbon dioxide fixation</keyword>
<dbReference type="PANTHER" id="PTHR30523">
    <property type="entry name" value="PHOSPHOENOLPYRUVATE CARBOXYLASE"/>
    <property type="match status" value="1"/>
</dbReference>
<dbReference type="InterPro" id="IPR033129">
    <property type="entry name" value="PEPCASE_His_AS"/>
</dbReference>
<dbReference type="Proteomes" id="UP000004263">
    <property type="component" value="Unassembled WGS sequence"/>
</dbReference>
<dbReference type="STRING" id="207949.RED65_03890"/>
<dbReference type="PROSITE" id="PS00393">
    <property type="entry name" value="PEPCASE_2"/>
    <property type="match status" value="1"/>
</dbReference>
<comment type="subunit">
    <text evidence="10">Homotetramer.</text>
</comment>
<dbReference type="OrthoDB" id="9768133at2"/>